<sequence>MKVDIGESIMLSWLRHEKNCQLVQLNWKPSINTWELSNEKALEYIMKETDLIFTEKYNLDLFKKNSSYLQLIQQGELDAIGTEIKDGIQNIYGIDVAFHENGLQYGSKEKTVARVLKKLVRSAMIIYGFFNVSKANIIFASPKVHKATYQLLIPCIEELNDFFATLNLSYEFSLIINNDFEEEVFNKVLDHQNSISDTSELFMRSMQLYNLFGQKNDVSLENELNDGNEEKVGNFVRRKLDELIMQGLLTDEEIDNLKDLKYSKDVFGINYEFFREIENGEAVNNRRIIKGNSRYYSKPYNINERKLILCNQWFDRNRDNFYAWVKQIELLNNK</sequence>
<dbReference type="RefSeq" id="WP_091773867.1">
    <property type="nucleotide sequence ID" value="NZ_FOES01000021.1"/>
</dbReference>
<keyword evidence="2" id="KW-1185">Reference proteome</keyword>
<dbReference type="Proteomes" id="UP000199427">
    <property type="component" value="Unassembled WGS sequence"/>
</dbReference>
<gene>
    <name evidence="1" type="ORF">SAMN05216362_1213</name>
</gene>
<protein>
    <submittedName>
        <fullName evidence="1">Uncharacterized protein</fullName>
    </submittedName>
</protein>
<name>A0A1H9HSW2_9BACI</name>
<organism evidence="1 2">
    <name type="scientific">Piscibacillus halophilus</name>
    <dbReference type="NCBI Taxonomy" id="571933"/>
    <lineage>
        <taxon>Bacteria</taxon>
        <taxon>Bacillati</taxon>
        <taxon>Bacillota</taxon>
        <taxon>Bacilli</taxon>
        <taxon>Bacillales</taxon>
        <taxon>Bacillaceae</taxon>
        <taxon>Piscibacillus</taxon>
    </lineage>
</organism>
<evidence type="ECO:0000313" key="1">
    <source>
        <dbReference type="EMBL" id="SEQ65393.1"/>
    </source>
</evidence>
<dbReference type="EMBL" id="FOES01000021">
    <property type="protein sequence ID" value="SEQ65393.1"/>
    <property type="molecule type" value="Genomic_DNA"/>
</dbReference>
<reference evidence="1 2" key="1">
    <citation type="submission" date="2016-10" db="EMBL/GenBank/DDBJ databases">
        <authorList>
            <person name="de Groot N.N."/>
        </authorList>
    </citation>
    <scope>NUCLEOTIDE SEQUENCE [LARGE SCALE GENOMIC DNA]</scope>
    <source>
        <strain evidence="1 2">DSM 21633</strain>
    </source>
</reference>
<dbReference type="AlphaFoldDB" id="A0A1H9HSW2"/>
<evidence type="ECO:0000313" key="2">
    <source>
        <dbReference type="Proteomes" id="UP000199427"/>
    </source>
</evidence>
<proteinExistence type="predicted"/>
<accession>A0A1H9HSW2</accession>